<dbReference type="Pfam" id="PF02515">
    <property type="entry name" value="CoA_transf_3"/>
    <property type="match status" value="1"/>
</dbReference>
<reference evidence="2 3" key="1">
    <citation type="submission" date="2018-07" db="EMBL/GenBank/DDBJ databases">
        <title>Genomic Encyclopedia of Type Strains, Phase IV (KMG-IV): sequencing the most valuable type-strain genomes for metagenomic binning, comparative biology and taxonomic classification.</title>
        <authorList>
            <person name="Goeker M."/>
        </authorList>
    </citation>
    <scope>NUCLEOTIDE SEQUENCE [LARGE SCALE GENOMIC DNA]</scope>
    <source>
        <strain evidence="2 3">DSM 21352</strain>
    </source>
</reference>
<dbReference type="AlphaFoldDB" id="A0A370FKK1"/>
<accession>A0A370FKK1</accession>
<keyword evidence="3" id="KW-1185">Reference proteome</keyword>
<gene>
    <name evidence="2" type="ORF">DFR41_104163</name>
</gene>
<dbReference type="PANTHER" id="PTHR48207">
    <property type="entry name" value="SUCCINATE--HYDROXYMETHYLGLUTARATE COA-TRANSFERASE"/>
    <property type="match status" value="1"/>
</dbReference>
<dbReference type="Proteomes" id="UP000255265">
    <property type="component" value="Unassembled WGS sequence"/>
</dbReference>
<evidence type="ECO:0000313" key="3">
    <source>
        <dbReference type="Proteomes" id="UP000255265"/>
    </source>
</evidence>
<dbReference type="SUPFAM" id="SSF89796">
    <property type="entry name" value="CoA-transferase family III (CaiB/BaiF)"/>
    <property type="match status" value="1"/>
</dbReference>
<evidence type="ECO:0000256" key="1">
    <source>
        <dbReference type="ARBA" id="ARBA00022679"/>
    </source>
</evidence>
<dbReference type="RefSeq" id="WP_017759487.1">
    <property type="nucleotide sequence ID" value="NZ_QQAV01000004.1"/>
</dbReference>
<organism evidence="2 3">
    <name type="scientific">Pseudacidovorax intermedius</name>
    <dbReference type="NCBI Taxonomy" id="433924"/>
    <lineage>
        <taxon>Bacteria</taxon>
        <taxon>Pseudomonadati</taxon>
        <taxon>Pseudomonadota</taxon>
        <taxon>Betaproteobacteria</taxon>
        <taxon>Burkholderiales</taxon>
        <taxon>Comamonadaceae</taxon>
        <taxon>Pseudacidovorax</taxon>
    </lineage>
</organism>
<dbReference type="InterPro" id="IPR044855">
    <property type="entry name" value="CoA-Trfase_III_dom3_sf"/>
</dbReference>
<sequence>MSTAAMPSPAPLAPVTDFAPLVGVRVLDFSHVIAGPFATFLLARLGAQVTKVESLDGDVMRRAGQGGDKFLALNAGKHHLRLDLRSEEGRHQAEALALASDVVVDNLRPGVLEGFGLGYAALQARHPGLLYCTISGYGRGAEEWRARPAYDHVIQAASGMAWMAGAEGDPPVKTGFPVVDSATGLLAALAILSALRERERSGRGALVDVSMAGAALQLMYPLACDALTTGSVPPRVGNQGYSGSPAADFFQAEDGWLAIGANTPRQLLAVLQVLGLGHLASDPAVFAQPLDAGGPVSFVRALDPAALKAALARAIAARGAAELEAAISQAGAPAARLRTIAEFSREAADNGCIGTVVLTEGETTVRSTGLGFQVYRPLG</sequence>
<name>A0A370FKK1_9BURK</name>
<comment type="caution">
    <text evidence="2">The sequence shown here is derived from an EMBL/GenBank/DDBJ whole genome shotgun (WGS) entry which is preliminary data.</text>
</comment>
<dbReference type="PANTHER" id="PTHR48207:SF3">
    <property type="entry name" value="SUCCINATE--HYDROXYMETHYLGLUTARATE COA-TRANSFERASE"/>
    <property type="match status" value="1"/>
</dbReference>
<proteinExistence type="predicted"/>
<protein>
    <submittedName>
        <fullName evidence="2">Crotonobetainyl-CoA:carnitine CoA-transferase CaiB-like acyl-CoA transferase</fullName>
    </submittedName>
</protein>
<dbReference type="GO" id="GO:0008410">
    <property type="term" value="F:CoA-transferase activity"/>
    <property type="evidence" value="ECO:0007669"/>
    <property type="project" value="TreeGrafter"/>
</dbReference>
<dbReference type="OrthoDB" id="5294844at2"/>
<dbReference type="Gene3D" id="3.40.50.10540">
    <property type="entry name" value="Crotonobetainyl-coa:carnitine coa-transferase, domain 1"/>
    <property type="match status" value="1"/>
</dbReference>
<evidence type="ECO:0000313" key="2">
    <source>
        <dbReference type="EMBL" id="RDI25108.1"/>
    </source>
</evidence>
<dbReference type="InterPro" id="IPR003673">
    <property type="entry name" value="CoA-Trfase_fam_III"/>
</dbReference>
<dbReference type="InterPro" id="IPR050483">
    <property type="entry name" value="CoA-transferase_III_domain"/>
</dbReference>
<dbReference type="EMBL" id="QQAV01000004">
    <property type="protein sequence ID" value="RDI25108.1"/>
    <property type="molecule type" value="Genomic_DNA"/>
</dbReference>
<dbReference type="Gene3D" id="3.30.1540.10">
    <property type="entry name" value="formyl-coa transferase, domain 3"/>
    <property type="match status" value="1"/>
</dbReference>
<keyword evidence="1 2" id="KW-0808">Transferase</keyword>
<dbReference type="InterPro" id="IPR023606">
    <property type="entry name" value="CoA-Trfase_III_dom_1_sf"/>
</dbReference>